<feature type="transmembrane region" description="Helical" evidence="6">
    <location>
        <begin position="279"/>
        <end position="298"/>
    </location>
</feature>
<keyword evidence="2" id="KW-1003">Cell membrane</keyword>
<dbReference type="InterPro" id="IPR036259">
    <property type="entry name" value="MFS_trans_sf"/>
</dbReference>
<dbReference type="GO" id="GO:0005886">
    <property type="term" value="C:plasma membrane"/>
    <property type="evidence" value="ECO:0007669"/>
    <property type="project" value="UniProtKB-SubCell"/>
</dbReference>
<dbReference type="PROSITE" id="PS50850">
    <property type="entry name" value="MFS"/>
    <property type="match status" value="1"/>
</dbReference>
<feature type="transmembrane region" description="Helical" evidence="6">
    <location>
        <begin position="136"/>
        <end position="162"/>
    </location>
</feature>
<keyword evidence="3 6" id="KW-0812">Transmembrane</keyword>
<feature type="transmembrane region" description="Helical" evidence="6">
    <location>
        <begin position="304"/>
        <end position="327"/>
    </location>
</feature>
<dbReference type="InterPro" id="IPR020846">
    <property type="entry name" value="MFS_dom"/>
</dbReference>
<dbReference type="STRING" id="1121279.SAMN02745887_00365"/>
<dbReference type="PANTHER" id="PTHR43124">
    <property type="entry name" value="PURINE EFFLUX PUMP PBUE"/>
    <property type="match status" value="1"/>
</dbReference>
<feature type="transmembrane region" description="Helical" evidence="6">
    <location>
        <begin position="168"/>
        <end position="186"/>
    </location>
</feature>
<proteinExistence type="predicted"/>
<dbReference type="InterPro" id="IPR011701">
    <property type="entry name" value="MFS"/>
</dbReference>
<keyword evidence="9" id="KW-1185">Reference proteome</keyword>
<dbReference type="PANTHER" id="PTHR43124:SF3">
    <property type="entry name" value="CHLORAMPHENICOL EFFLUX PUMP RV0191"/>
    <property type="match status" value="1"/>
</dbReference>
<reference evidence="8 9" key="1">
    <citation type="submission" date="2016-11" db="EMBL/GenBank/DDBJ databases">
        <authorList>
            <person name="Jaros S."/>
            <person name="Januszkiewicz K."/>
            <person name="Wedrychowicz H."/>
        </authorList>
    </citation>
    <scope>NUCLEOTIDE SEQUENCE [LARGE SCALE GENOMIC DNA]</scope>
    <source>
        <strain evidence="8 9">DSM 18899</strain>
    </source>
</reference>
<feature type="transmembrane region" description="Helical" evidence="6">
    <location>
        <begin position="375"/>
        <end position="391"/>
    </location>
</feature>
<dbReference type="EMBL" id="FPKR01000001">
    <property type="protein sequence ID" value="SFZ70972.1"/>
    <property type="molecule type" value="Genomic_DNA"/>
</dbReference>
<dbReference type="CDD" id="cd17324">
    <property type="entry name" value="MFS_NepI_like"/>
    <property type="match status" value="1"/>
</dbReference>
<dbReference type="Proteomes" id="UP000186513">
    <property type="component" value="Unassembled WGS sequence"/>
</dbReference>
<organism evidence="8 9">
    <name type="scientific">Chitinimonas taiwanensis DSM 18899</name>
    <dbReference type="NCBI Taxonomy" id="1121279"/>
    <lineage>
        <taxon>Bacteria</taxon>
        <taxon>Pseudomonadati</taxon>
        <taxon>Pseudomonadota</taxon>
        <taxon>Betaproteobacteria</taxon>
        <taxon>Neisseriales</taxon>
        <taxon>Chitinibacteraceae</taxon>
        <taxon>Chitinimonas</taxon>
    </lineage>
</organism>
<protein>
    <submittedName>
        <fullName evidence="8">Predicted arabinose efflux permease, MFS family</fullName>
    </submittedName>
</protein>
<feature type="transmembrane region" description="Helical" evidence="6">
    <location>
        <begin position="103"/>
        <end position="124"/>
    </location>
</feature>
<evidence type="ECO:0000256" key="5">
    <source>
        <dbReference type="ARBA" id="ARBA00023136"/>
    </source>
</evidence>
<dbReference type="GO" id="GO:0022857">
    <property type="term" value="F:transmembrane transporter activity"/>
    <property type="evidence" value="ECO:0007669"/>
    <property type="project" value="InterPro"/>
</dbReference>
<evidence type="ECO:0000256" key="1">
    <source>
        <dbReference type="ARBA" id="ARBA00004651"/>
    </source>
</evidence>
<evidence type="ECO:0000313" key="9">
    <source>
        <dbReference type="Proteomes" id="UP000186513"/>
    </source>
</evidence>
<feature type="transmembrane region" description="Helical" evidence="6">
    <location>
        <begin position="250"/>
        <end position="267"/>
    </location>
</feature>
<accession>A0A1K2H5Q7</accession>
<feature type="transmembrane region" description="Helical" evidence="6">
    <location>
        <begin position="214"/>
        <end position="235"/>
    </location>
</feature>
<dbReference type="OrthoDB" id="9812221at2"/>
<dbReference type="SUPFAM" id="SSF103473">
    <property type="entry name" value="MFS general substrate transporter"/>
    <property type="match status" value="1"/>
</dbReference>
<dbReference type="Gene3D" id="1.20.1250.20">
    <property type="entry name" value="MFS general substrate transporter like domains"/>
    <property type="match status" value="1"/>
</dbReference>
<evidence type="ECO:0000256" key="3">
    <source>
        <dbReference type="ARBA" id="ARBA00022692"/>
    </source>
</evidence>
<feature type="transmembrane region" description="Helical" evidence="6">
    <location>
        <begin position="12"/>
        <end position="34"/>
    </location>
</feature>
<evidence type="ECO:0000256" key="4">
    <source>
        <dbReference type="ARBA" id="ARBA00022989"/>
    </source>
</evidence>
<dbReference type="AlphaFoldDB" id="A0A1K2H5Q7"/>
<feature type="domain" description="Major facilitator superfamily (MFS) profile" evidence="7">
    <location>
        <begin position="12"/>
        <end position="398"/>
    </location>
</feature>
<evidence type="ECO:0000256" key="2">
    <source>
        <dbReference type="ARBA" id="ARBA00022475"/>
    </source>
</evidence>
<comment type="subcellular location">
    <subcellularLocation>
        <location evidence="1">Cell membrane</location>
        <topology evidence="1">Multi-pass membrane protein</topology>
    </subcellularLocation>
</comment>
<gene>
    <name evidence="8" type="ORF">SAMN02745887_00365</name>
</gene>
<keyword evidence="4 6" id="KW-1133">Transmembrane helix</keyword>
<sequence>MTELSPSRERALLLTLMALQFTAIVDFMIMMPLSAQLMAQFHIQPAQFGLLVSSYSLAAAVSALLASALADRYDRKHALLATYAGLLVATVGCALAPGYLSLLLARVVAGLFGGVLGAVTLAIVGDVIPPQRRGHAMGIVMLAFSLAAIAGVPLGLIIANHFSWRTPFGVLAAACALILLLAWRLVPNVRGHLGQPHTSLLASYRELLSVPNHWWGFLTSALIMFAGFMVIPYIAPTMVSNAGLSQAELPYIYLIGGAVTLISRPWIARLTDRYRHADVLSWTVFASFVPILLVTQSLPYGLVWQLAVSALFFIFVSGRFIPCSALVTASCLPQTRGRVMAFNSAMQNLGSGLAALLAGAIMVKGPAGQLLHYDWVGYLSCAVGLIAVWAARRVKAVS</sequence>
<evidence type="ECO:0000313" key="8">
    <source>
        <dbReference type="EMBL" id="SFZ70972.1"/>
    </source>
</evidence>
<name>A0A1K2H5Q7_9NEIS</name>
<dbReference type="InterPro" id="IPR050189">
    <property type="entry name" value="MFS_Efflux_Transporters"/>
</dbReference>
<dbReference type="Pfam" id="PF07690">
    <property type="entry name" value="MFS_1"/>
    <property type="match status" value="1"/>
</dbReference>
<evidence type="ECO:0000259" key="7">
    <source>
        <dbReference type="PROSITE" id="PS50850"/>
    </source>
</evidence>
<keyword evidence="5 6" id="KW-0472">Membrane</keyword>
<feature type="transmembrane region" description="Helical" evidence="6">
    <location>
        <begin position="78"/>
        <end position="97"/>
    </location>
</feature>
<feature type="transmembrane region" description="Helical" evidence="6">
    <location>
        <begin position="46"/>
        <end position="66"/>
    </location>
</feature>
<evidence type="ECO:0000256" key="6">
    <source>
        <dbReference type="SAM" id="Phobius"/>
    </source>
</evidence>
<feature type="transmembrane region" description="Helical" evidence="6">
    <location>
        <begin position="339"/>
        <end position="363"/>
    </location>
</feature>
<dbReference type="RefSeq" id="WP_072426892.1">
    <property type="nucleotide sequence ID" value="NZ_FPKR01000001.1"/>
</dbReference>